<reference evidence="4 6" key="1">
    <citation type="submission" date="2017-09" db="EMBL/GenBank/DDBJ databases">
        <title>Genomics of the genus Arcobacter.</title>
        <authorList>
            <person name="Perez-Cataluna A."/>
            <person name="Figueras M.J."/>
            <person name="Salas-Masso N."/>
        </authorList>
    </citation>
    <scope>NUCLEOTIDE SEQUENCE [LARGE SCALE GENOMIC DNA]</scope>
    <source>
        <strain evidence="4 6">CECT 7837</strain>
    </source>
</reference>
<feature type="transmembrane region" description="Helical" evidence="2">
    <location>
        <begin position="167"/>
        <end position="189"/>
    </location>
</feature>
<protein>
    <submittedName>
        <fullName evidence="4">Uncharacterized protein</fullName>
    </submittedName>
</protein>
<dbReference type="EMBL" id="CP032097">
    <property type="protein sequence ID" value="AXX96049.1"/>
    <property type="molecule type" value="Genomic_DNA"/>
</dbReference>
<sequence length="190" mass="21773">MENKLIAIDKSQIEELIDTLKFLQLKVLSTLKNDQDGGLVKELKNINDEIANLTDTVSTLDDLCLKSEEILKNFTNFEVNYKKILDEQILKAENLKDTLELRATIWTEQLGENLNTLKSELEKEISKKLKDVDLKKFENANQNVKDAIKNFDIFHQKMEKSYLKNNILTGIISFLGGGTVIGSLVYFFLK</sequence>
<keyword evidence="2" id="KW-1133">Transmembrane helix</keyword>
<dbReference type="KEGG" id="aell:AELL_2432"/>
<gene>
    <name evidence="3" type="ORF">AELL_2432</name>
    <name evidence="4" type="ORF">CP962_12595</name>
</gene>
<feature type="coiled-coil region" evidence="1">
    <location>
        <begin position="43"/>
        <end position="127"/>
    </location>
</feature>
<proteinExistence type="predicted"/>
<dbReference type="AlphaFoldDB" id="A0A347UB21"/>
<dbReference type="OrthoDB" id="5366094at2"/>
<keyword evidence="1" id="KW-0175">Coiled coil</keyword>
<evidence type="ECO:0000256" key="1">
    <source>
        <dbReference type="SAM" id="Coils"/>
    </source>
</evidence>
<evidence type="ECO:0000313" key="5">
    <source>
        <dbReference type="Proteomes" id="UP000262582"/>
    </source>
</evidence>
<evidence type="ECO:0000313" key="6">
    <source>
        <dbReference type="Proteomes" id="UP000290588"/>
    </source>
</evidence>
<dbReference type="EMBL" id="NXIG01000016">
    <property type="protein sequence ID" value="RXI28915.1"/>
    <property type="molecule type" value="Genomic_DNA"/>
</dbReference>
<evidence type="ECO:0000313" key="4">
    <source>
        <dbReference type="EMBL" id="RXI28915.1"/>
    </source>
</evidence>
<organism evidence="4 6">
    <name type="scientific">Arcobacter ellisii</name>
    <dbReference type="NCBI Taxonomy" id="913109"/>
    <lineage>
        <taxon>Bacteria</taxon>
        <taxon>Pseudomonadati</taxon>
        <taxon>Campylobacterota</taxon>
        <taxon>Epsilonproteobacteria</taxon>
        <taxon>Campylobacterales</taxon>
        <taxon>Arcobacteraceae</taxon>
        <taxon>Arcobacter</taxon>
    </lineage>
</organism>
<name>A0A347UB21_9BACT</name>
<accession>A0A347UB21</accession>
<evidence type="ECO:0000256" key="2">
    <source>
        <dbReference type="SAM" id="Phobius"/>
    </source>
</evidence>
<keyword evidence="2" id="KW-0472">Membrane</keyword>
<keyword evidence="2" id="KW-0812">Transmembrane</keyword>
<dbReference type="Proteomes" id="UP000262582">
    <property type="component" value="Chromosome"/>
</dbReference>
<reference evidence="3 5" key="2">
    <citation type="submission" date="2018-08" db="EMBL/GenBank/DDBJ databases">
        <title>Complete genome of the Arcobacter ellisii type strain LMG 26155.</title>
        <authorList>
            <person name="Miller W.G."/>
            <person name="Yee E."/>
            <person name="Bono J.L."/>
        </authorList>
    </citation>
    <scope>NUCLEOTIDE SEQUENCE [LARGE SCALE GENOMIC DNA]</scope>
    <source>
        <strain evidence="3 5">LMG 26155</strain>
    </source>
</reference>
<keyword evidence="5" id="KW-1185">Reference proteome</keyword>
<dbReference type="Proteomes" id="UP000290588">
    <property type="component" value="Unassembled WGS sequence"/>
</dbReference>
<dbReference type="RefSeq" id="WP_118918199.1">
    <property type="nucleotide sequence ID" value="NZ_CP032097.1"/>
</dbReference>
<evidence type="ECO:0000313" key="3">
    <source>
        <dbReference type="EMBL" id="AXX96049.1"/>
    </source>
</evidence>